<comment type="caution">
    <text evidence="10">The sequence shown here is derived from an EMBL/GenBank/DDBJ whole genome shotgun (WGS) entry which is preliminary data.</text>
</comment>
<reference evidence="10 11" key="1">
    <citation type="submission" date="2020-08" db="EMBL/GenBank/DDBJ databases">
        <title>Genomic Encyclopedia of Type Strains, Phase IV (KMG-IV): sequencing the most valuable type-strain genomes for metagenomic binning, comparative biology and taxonomic classification.</title>
        <authorList>
            <person name="Goeker M."/>
        </authorList>
    </citation>
    <scope>NUCLEOTIDE SEQUENCE [LARGE SCALE GENOMIC DNA]</scope>
    <source>
        <strain evidence="10 11">DSM 21255</strain>
    </source>
</reference>
<feature type="coiled-coil region" evidence="8">
    <location>
        <begin position="409"/>
        <end position="461"/>
    </location>
</feature>
<dbReference type="GO" id="GO:0009279">
    <property type="term" value="C:cell outer membrane"/>
    <property type="evidence" value="ECO:0007669"/>
    <property type="project" value="UniProtKB-SubCell"/>
</dbReference>
<feature type="chain" id="PRO_5032641505" evidence="9">
    <location>
        <begin position="24"/>
        <end position="550"/>
    </location>
</feature>
<feature type="signal peptide" evidence="9">
    <location>
        <begin position="1"/>
        <end position="23"/>
    </location>
</feature>
<dbReference type="GO" id="GO:1990281">
    <property type="term" value="C:efflux pump complex"/>
    <property type="evidence" value="ECO:0007669"/>
    <property type="project" value="TreeGrafter"/>
</dbReference>
<evidence type="ECO:0000256" key="8">
    <source>
        <dbReference type="SAM" id="Coils"/>
    </source>
</evidence>
<evidence type="ECO:0000256" key="6">
    <source>
        <dbReference type="ARBA" id="ARBA00023136"/>
    </source>
</evidence>
<keyword evidence="8" id="KW-0175">Coiled coil</keyword>
<keyword evidence="4" id="KW-1134">Transmembrane beta strand</keyword>
<dbReference type="SUPFAM" id="SSF56954">
    <property type="entry name" value="Outer membrane efflux proteins (OEP)"/>
    <property type="match status" value="1"/>
</dbReference>
<dbReference type="GO" id="GO:0015288">
    <property type="term" value="F:porin activity"/>
    <property type="evidence" value="ECO:0007669"/>
    <property type="project" value="TreeGrafter"/>
</dbReference>
<dbReference type="GO" id="GO:0015562">
    <property type="term" value="F:efflux transmembrane transporter activity"/>
    <property type="evidence" value="ECO:0007669"/>
    <property type="project" value="InterPro"/>
</dbReference>
<evidence type="ECO:0000313" key="11">
    <source>
        <dbReference type="Proteomes" id="UP000591941"/>
    </source>
</evidence>
<evidence type="ECO:0000256" key="4">
    <source>
        <dbReference type="ARBA" id="ARBA00022452"/>
    </source>
</evidence>
<evidence type="ECO:0000313" key="10">
    <source>
        <dbReference type="EMBL" id="MBB6477383.1"/>
    </source>
</evidence>
<evidence type="ECO:0000256" key="7">
    <source>
        <dbReference type="ARBA" id="ARBA00023237"/>
    </source>
</evidence>
<keyword evidence="11" id="KW-1185">Reference proteome</keyword>
<dbReference type="AlphaFoldDB" id="A0A841R0V1"/>
<keyword evidence="9" id="KW-0732">Signal</keyword>
<dbReference type="EMBL" id="JACHHI010000002">
    <property type="protein sequence ID" value="MBB6477383.1"/>
    <property type="molecule type" value="Genomic_DNA"/>
</dbReference>
<evidence type="ECO:0000256" key="9">
    <source>
        <dbReference type="SAM" id="SignalP"/>
    </source>
</evidence>
<evidence type="ECO:0000256" key="3">
    <source>
        <dbReference type="ARBA" id="ARBA00022448"/>
    </source>
</evidence>
<dbReference type="Pfam" id="PF02321">
    <property type="entry name" value="OEP"/>
    <property type="match status" value="2"/>
</dbReference>
<protein>
    <submittedName>
        <fullName evidence="10">Outer membrane protein TolC</fullName>
    </submittedName>
</protein>
<dbReference type="GeneID" id="93485692"/>
<evidence type="ECO:0000256" key="1">
    <source>
        <dbReference type="ARBA" id="ARBA00004442"/>
    </source>
</evidence>
<organism evidence="10 11">
    <name type="scientific">Negativicoccus succinicivorans</name>
    <dbReference type="NCBI Taxonomy" id="620903"/>
    <lineage>
        <taxon>Bacteria</taxon>
        <taxon>Bacillati</taxon>
        <taxon>Bacillota</taxon>
        <taxon>Negativicutes</taxon>
        <taxon>Veillonellales</taxon>
        <taxon>Veillonellaceae</taxon>
        <taxon>Negativicoccus</taxon>
    </lineage>
</organism>
<keyword evidence="6" id="KW-0472">Membrane</keyword>
<comment type="subcellular location">
    <subcellularLocation>
        <location evidence="1">Cell outer membrane</location>
    </subcellularLocation>
</comment>
<sequence length="550" mass="59920">MNYVKIAAVLAAVALVGQGSVFAADNPLLATKKIVNTTDALQRESIPTLVDPNEELAPQTLELSLSEAVQIAVVNHYAVHIAEAKWQAANAAVSEIAAKKNPSFDFQFGASKFKEKSQTVAVPRPLGPEHAAKVDATAQTMLNALQQVNPGANLTLEDLKKTDLYKGLTTQTVPMTFAQDRGFQNTLSVTWPIWTGGRVESAVAAARYGRDAAEWGIYKEEADLKYKVTQGYYQLMEAQHFADIANTAVENLTAHVKNVTQIYNAGVVARIDVLSSEVALAQAREKQIKAQNAVQLARANMSNLLRLPTVTTVVPDTNELPHRAITIQRAQAIDYALAHRWELQQAALNVKASEEKLNVAKAGNKPTVALTANMSWQDKDFPGFENEDWKVAGGVSWPLYDGGATTGKVKGAKADLAAAEETYLQARGQIELDVTQAYLNIDSAEERIQSTAQAVEQAREAYKIARIRYRAGVGINLDVLDAQLALDQARTNYITALYDYNTGLARLEQAMGVPAVVRYDESGKVIAPIEPITLSNDEAILVTHKRQVEQ</sequence>
<evidence type="ECO:0000256" key="5">
    <source>
        <dbReference type="ARBA" id="ARBA00022692"/>
    </source>
</evidence>
<keyword evidence="3" id="KW-0813">Transport</keyword>
<gene>
    <name evidence="10" type="ORF">HNR45_000413</name>
</gene>
<keyword evidence="7" id="KW-0998">Cell outer membrane</keyword>
<evidence type="ECO:0000256" key="2">
    <source>
        <dbReference type="ARBA" id="ARBA00007613"/>
    </source>
</evidence>
<accession>A0A841R0V1</accession>
<dbReference type="OrthoDB" id="6395775at2"/>
<dbReference type="PANTHER" id="PTHR30026:SF21">
    <property type="entry name" value="SLR1270 PROTEIN"/>
    <property type="match status" value="1"/>
</dbReference>
<proteinExistence type="inferred from homology"/>
<dbReference type="PANTHER" id="PTHR30026">
    <property type="entry name" value="OUTER MEMBRANE PROTEIN TOLC"/>
    <property type="match status" value="1"/>
</dbReference>
<dbReference type="InterPro" id="IPR051906">
    <property type="entry name" value="TolC-like"/>
</dbReference>
<name>A0A841R0V1_9FIRM</name>
<dbReference type="Gene3D" id="1.20.1600.10">
    <property type="entry name" value="Outer membrane efflux proteins (OEP)"/>
    <property type="match status" value="1"/>
</dbReference>
<keyword evidence="5" id="KW-0812">Transmembrane</keyword>
<dbReference type="Proteomes" id="UP000591941">
    <property type="component" value="Unassembled WGS sequence"/>
</dbReference>
<dbReference type="RefSeq" id="WP_159823156.1">
    <property type="nucleotide sequence ID" value="NZ_CABWNB010000003.1"/>
</dbReference>
<comment type="similarity">
    <text evidence="2">Belongs to the outer membrane factor (OMF) (TC 1.B.17) family.</text>
</comment>
<dbReference type="InterPro" id="IPR003423">
    <property type="entry name" value="OMP_efflux"/>
</dbReference>